<comment type="caution">
    <text evidence="1">The sequence shown here is derived from an EMBL/GenBank/DDBJ whole genome shotgun (WGS) entry which is preliminary data.</text>
</comment>
<protein>
    <submittedName>
        <fullName evidence="1">Uncharacterized protein</fullName>
    </submittedName>
</protein>
<dbReference type="AlphaFoldDB" id="A0A0F9F5J7"/>
<accession>A0A0F9F5J7</accession>
<reference evidence="1" key="1">
    <citation type="journal article" date="2015" name="Nature">
        <title>Complex archaea that bridge the gap between prokaryotes and eukaryotes.</title>
        <authorList>
            <person name="Spang A."/>
            <person name="Saw J.H."/>
            <person name="Jorgensen S.L."/>
            <person name="Zaremba-Niedzwiedzka K."/>
            <person name="Martijn J."/>
            <person name="Lind A.E."/>
            <person name="van Eijk R."/>
            <person name="Schleper C."/>
            <person name="Guy L."/>
            <person name="Ettema T.J."/>
        </authorList>
    </citation>
    <scope>NUCLEOTIDE SEQUENCE</scope>
</reference>
<organism evidence="1">
    <name type="scientific">marine sediment metagenome</name>
    <dbReference type="NCBI Taxonomy" id="412755"/>
    <lineage>
        <taxon>unclassified sequences</taxon>
        <taxon>metagenomes</taxon>
        <taxon>ecological metagenomes</taxon>
    </lineage>
</organism>
<proteinExistence type="predicted"/>
<name>A0A0F9F5J7_9ZZZZ</name>
<dbReference type="EMBL" id="LAZR01022527">
    <property type="protein sequence ID" value="KKL81558.1"/>
    <property type="molecule type" value="Genomic_DNA"/>
</dbReference>
<sequence>MFLQKLKDLPEMDEGIYSLTAGVALVFT</sequence>
<feature type="non-terminal residue" evidence="1">
    <location>
        <position position="28"/>
    </location>
</feature>
<evidence type="ECO:0000313" key="1">
    <source>
        <dbReference type="EMBL" id="KKL81558.1"/>
    </source>
</evidence>
<gene>
    <name evidence="1" type="ORF">LCGC14_1993590</name>
</gene>